<evidence type="ECO:0000256" key="2">
    <source>
        <dbReference type="SAM" id="Phobius"/>
    </source>
</evidence>
<evidence type="ECO:0000313" key="4">
    <source>
        <dbReference type="Proteomes" id="UP000039046"/>
    </source>
</evidence>
<keyword evidence="2" id="KW-0812">Transmembrane</keyword>
<keyword evidence="4" id="KW-1185">Reference proteome</keyword>
<name>A0A0A1SS40_9HYPO</name>
<proteinExistence type="predicted"/>
<feature type="region of interest" description="Disordered" evidence="1">
    <location>
        <begin position="52"/>
        <end position="84"/>
    </location>
</feature>
<dbReference type="AlphaFoldDB" id="A0A0A1SS40"/>
<protein>
    <submittedName>
        <fullName evidence="3">Uncharacterized protein</fullName>
    </submittedName>
</protein>
<evidence type="ECO:0000256" key="1">
    <source>
        <dbReference type="SAM" id="MobiDB-lite"/>
    </source>
</evidence>
<feature type="compositionally biased region" description="Basic and acidic residues" evidence="1">
    <location>
        <begin position="69"/>
        <end position="78"/>
    </location>
</feature>
<accession>A0A0A1SS40</accession>
<feature type="region of interest" description="Disordered" evidence="1">
    <location>
        <begin position="419"/>
        <end position="505"/>
    </location>
</feature>
<dbReference type="OrthoDB" id="5421784at2759"/>
<reference evidence="3 4" key="1">
    <citation type="journal article" date="2015" name="Genome Announc.">
        <title>Draft Genome Sequence and Gene Annotation of the Entomopathogenic Fungus Verticillium hemipterigenum.</title>
        <authorList>
            <person name="Horn F."/>
            <person name="Habel A."/>
            <person name="Scharf D.H."/>
            <person name="Dworschak J."/>
            <person name="Brakhage A.A."/>
            <person name="Guthke R."/>
            <person name="Hertweck C."/>
            <person name="Linde J."/>
        </authorList>
    </citation>
    <scope>NUCLEOTIDE SEQUENCE [LARGE SCALE GENOMIC DNA]</scope>
</reference>
<gene>
    <name evidence="3" type="ORF">VHEMI01073</name>
</gene>
<feature type="region of interest" description="Disordered" evidence="1">
    <location>
        <begin position="261"/>
        <end position="296"/>
    </location>
</feature>
<dbReference type="EMBL" id="CDHN01000001">
    <property type="protein sequence ID" value="CEJ80916.1"/>
    <property type="molecule type" value="Genomic_DNA"/>
</dbReference>
<feature type="compositionally biased region" description="Polar residues" evidence="1">
    <location>
        <begin position="490"/>
        <end position="499"/>
    </location>
</feature>
<organism evidence="3 4">
    <name type="scientific">[Torrubiella] hemipterigena</name>
    <dbReference type="NCBI Taxonomy" id="1531966"/>
    <lineage>
        <taxon>Eukaryota</taxon>
        <taxon>Fungi</taxon>
        <taxon>Dikarya</taxon>
        <taxon>Ascomycota</taxon>
        <taxon>Pezizomycotina</taxon>
        <taxon>Sordariomycetes</taxon>
        <taxon>Hypocreomycetidae</taxon>
        <taxon>Hypocreales</taxon>
        <taxon>Clavicipitaceae</taxon>
        <taxon>Clavicipitaceae incertae sedis</taxon>
        <taxon>'Torrubiella' clade</taxon>
    </lineage>
</organism>
<feature type="transmembrane region" description="Helical" evidence="2">
    <location>
        <begin position="302"/>
        <end position="324"/>
    </location>
</feature>
<sequence>MTGPRHGSPATLIHQLFPDPPSSTSPSNSDARLTQNSDDTNIAHKHAYNHLRRHRAHHSNRHLAATEPNQKERPEETVGKTTGDDADDFILVDAQPEAVAQDQDSPPSLELRADIKPVEKLITRVVETVSLIQYIDGHGSPLEVSTQPGVRNTIVIDPKSGVTISMSNPDMTLNAALPGATSSRLDPSNTITSTKLILSTSASSAPISLATNVPSLNGTGFHGNSSALGNSTYSFRAPSSTNTSTRQYLLFTSSSLHPTRTPTLTLLNVPGATNSDESTSSSGDNDGGSGGGVNLTPTQKQMVGGIVGGVAGFAFLALFVMLLLRYKKKRDGSITLGEDRTDNLRALPSSASNSGSGATQPMAERSMASAAVMGAMSNLVGSKRPPPQPMAGEKSFYRVSGRKLPSVLVAGGDGYTDPRASVMSGHSDYSQHSDASDPFHPSSSKFTLGTPMRPISGIPIMRSGPAKTPTAERNPFADPLPYQDSPPRSVDSNSSNRGSRFQERM</sequence>
<feature type="region of interest" description="Disordered" evidence="1">
    <location>
        <begin position="1"/>
        <end position="36"/>
    </location>
</feature>
<dbReference type="STRING" id="1531966.A0A0A1SS40"/>
<keyword evidence="2" id="KW-0472">Membrane</keyword>
<feature type="compositionally biased region" description="Low complexity" evidence="1">
    <location>
        <begin position="261"/>
        <end position="284"/>
    </location>
</feature>
<dbReference type="Proteomes" id="UP000039046">
    <property type="component" value="Unassembled WGS sequence"/>
</dbReference>
<dbReference type="HOGENOM" id="CLU_022723_1_0_1"/>
<evidence type="ECO:0000313" key="3">
    <source>
        <dbReference type="EMBL" id="CEJ80916.1"/>
    </source>
</evidence>
<feature type="compositionally biased region" description="Basic residues" evidence="1">
    <location>
        <begin position="52"/>
        <end position="61"/>
    </location>
</feature>
<keyword evidence="2" id="KW-1133">Transmembrane helix</keyword>